<protein>
    <submittedName>
        <fullName evidence="1">Uncharacterized protein</fullName>
    </submittedName>
</protein>
<dbReference type="VEuPathDB" id="FungiDB:PMAA_082110"/>
<keyword evidence="2" id="KW-1185">Reference proteome</keyword>
<dbReference type="AlphaFoldDB" id="B6QFH0"/>
<dbReference type="PhylomeDB" id="B6QFH0"/>
<dbReference type="EMBL" id="DS995901">
    <property type="protein sequence ID" value="EEA24205.1"/>
    <property type="molecule type" value="Genomic_DNA"/>
</dbReference>
<dbReference type="HOGENOM" id="CLU_2655265_0_0_1"/>
<evidence type="ECO:0000313" key="2">
    <source>
        <dbReference type="Proteomes" id="UP000001294"/>
    </source>
</evidence>
<dbReference type="Proteomes" id="UP000001294">
    <property type="component" value="Unassembled WGS sequence"/>
</dbReference>
<proteinExistence type="predicted"/>
<sequence>MPAILAVVKSVAAAMPGVVNDAIPVLKNILEFLTLIKDILDVVKDIVGIVKAIRGQQPQWGQQSILFSAFPTSNLQ</sequence>
<reference evidence="2" key="1">
    <citation type="journal article" date="2015" name="Genome Announc.">
        <title>Genome sequence of the AIDS-associated pathogen Penicillium marneffei (ATCC18224) and its near taxonomic relative Talaromyces stipitatus (ATCC10500).</title>
        <authorList>
            <person name="Nierman W.C."/>
            <person name="Fedorova-Abrams N.D."/>
            <person name="Andrianopoulos A."/>
        </authorList>
    </citation>
    <scope>NUCLEOTIDE SEQUENCE [LARGE SCALE GENOMIC DNA]</scope>
    <source>
        <strain evidence="2">ATCC 18224 / CBS 334.59 / QM 7333</strain>
    </source>
</reference>
<accession>B6QFH0</accession>
<name>B6QFH0_TALMQ</name>
<evidence type="ECO:0000313" key="1">
    <source>
        <dbReference type="EMBL" id="EEA24205.1"/>
    </source>
</evidence>
<organism evidence="1 2">
    <name type="scientific">Talaromyces marneffei (strain ATCC 18224 / CBS 334.59 / QM 7333)</name>
    <name type="common">Penicillium marneffei</name>
    <dbReference type="NCBI Taxonomy" id="441960"/>
    <lineage>
        <taxon>Eukaryota</taxon>
        <taxon>Fungi</taxon>
        <taxon>Dikarya</taxon>
        <taxon>Ascomycota</taxon>
        <taxon>Pezizomycotina</taxon>
        <taxon>Eurotiomycetes</taxon>
        <taxon>Eurotiomycetidae</taxon>
        <taxon>Eurotiales</taxon>
        <taxon>Trichocomaceae</taxon>
        <taxon>Talaromyces</taxon>
        <taxon>Talaromyces sect. Talaromyces</taxon>
    </lineage>
</organism>
<gene>
    <name evidence="1" type="ORF">PMAA_082110</name>
</gene>